<dbReference type="SUPFAM" id="SSF103473">
    <property type="entry name" value="MFS general substrate transporter"/>
    <property type="match status" value="1"/>
</dbReference>
<dbReference type="InterPro" id="IPR036259">
    <property type="entry name" value="MFS_trans_sf"/>
</dbReference>
<evidence type="ECO:0000313" key="8">
    <source>
        <dbReference type="EMBL" id="STR00094.1"/>
    </source>
</evidence>
<feature type="transmembrane region" description="Helical" evidence="6">
    <location>
        <begin position="12"/>
        <end position="36"/>
    </location>
</feature>
<dbReference type="NCBIfam" id="NF002921">
    <property type="entry name" value="PRK03545.1"/>
    <property type="match status" value="1"/>
</dbReference>
<feature type="transmembrane region" description="Helical" evidence="6">
    <location>
        <begin position="77"/>
        <end position="95"/>
    </location>
</feature>
<feature type="transmembrane region" description="Helical" evidence="6">
    <location>
        <begin position="208"/>
        <end position="229"/>
    </location>
</feature>
<comment type="subcellular location">
    <subcellularLocation>
        <location evidence="1">Cell membrane</location>
        <topology evidence="1">Multi-pass membrane protein</topology>
    </subcellularLocation>
</comment>
<dbReference type="Proteomes" id="UP000254293">
    <property type="component" value="Unassembled WGS sequence"/>
</dbReference>
<dbReference type="GO" id="GO:0022857">
    <property type="term" value="F:transmembrane transporter activity"/>
    <property type="evidence" value="ECO:0007669"/>
    <property type="project" value="InterPro"/>
</dbReference>
<dbReference type="GO" id="GO:0005886">
    <property type="term" value="C:plasma membrane"/>
    <property type="evidence" value="ECO:0007669"/>
    <property type="project" value="UniProtKB-SubCell"/>
</dbReference>
<keyword evidence="9" id="KW-1185">Reference proteome</keyword>
<dbReference type="InterPro" id="IPR050189">
    <property type="entry name" value="MFS_Efflux_Transporters"/>
</dbReference>
<feature type="transmembrane region" description="Helical" evidence="6">
    <location>
        <begin position="273"/>
        <end position="292"/>
    </location>
</feature>
<dbReference type="CDD" id="cd17324">
    <property type="entry name" value="MFS_NepI_like"/>
    <property type="match status" value="1"/>
</dbReference>
<feature type="transmembrane region" description="Helical" evidence="6">
    <location>
        <begin position="298"/>
        <end position="317"/>
    </location>
</feature>
<sequence>MPNQENTRWLSVFALACAAFIFNTTEFIPIALLSGIGEGFAMSPADTGIMITVYAWVVALMSLPLMLATRNTERRRLLLILFAVFVGGHIVSYFARSFAMLLAGRVAIALTHALFWSVTAALAVRVAPKGKGNQALGLLSTGTVLAMVLGIPLGRLAGNAYGWRLSFLLIGIAAAIVAAVLAKTLPKLPSVNTGSLSSLPVLAKRKSLMLLYAFTILIITAHFAAYSYIEPFALQTAHLPPQQATLLLLVYGAAGFAGSYLFGRRFARSPRPFFAACTAAVAAAMLLLLPLSGSVWPFAALCFVWGAAISALSLAMLARVLHFADDATDVATSIYSSLYNVGIGGGALLGSLAAQHIGLQNIGYTGGLLAAAALIPARLLIARPDFADKTGGAK</sequence>
<dbReference type="InterPro" id="IPR011701">
    <property type="entry name" value="MFS"/>
</dbReference>
<dbReference type="Pfam" id="PF07690">
    <property type="entry name" value="MFS_1"/>
    <property type="match status" value="1"/>
</dbReference>
<evidence type="ECO:0000256" key="4">
    <source>
        <dbReference type="ARBA" id="ARBA00022989"/>
    </source>
</evidence>
<protein>
    <submittedName>
        <fullName evidence="8">Sugar efflux transporter B</fullName>
    </submittedName>
</protein>
<evidence type="ECO:0000256" key="1">
    <source>
        <dbReference type="ARBA" id="ARBA00004651"/>
    </source>
</evidence>
<reference evidence="8 9" key="1">
    <citation type="submission" date="2018-06" db="EMBL/GenBank/DDBJ databases">
        <authorList>
            <consortium name="Pathogen Informatics"/>
            <person name="Doyle S."/>
        </authorList>
    </citation>
    <scope>NUCLEOTIDE SEQUENCE [LARGE SCALE GENOMIC DNA]</scope>
    <source>
        <strain evidence="8 9">NCTC13336</strain>
    </source>
</reference>
<dbReference type="PANTHER" id="PTHR43124">
    <property type="entry name" value="PURINE EFFLUX PUMP PBUE"/>
    <property type="match status" value="1"/>
</dbReference>
<keyword evidence="4 6" id="KW-1133">Transmembrane helix</keyword>
<feature type="transmembrane region" description="Helical" evidence="6">
    <location>
        <begin position="48"/>
        <end position="68"/>
    </location>
</feature>
<dbReference type="AlphaFoldDB" id="A0A377QXF9"/>
<dbReference type="PROSITE" id="PS50850">
    <property type="entry name" value="MFS"/>
    <property type="match status" value="1"/>
</dbReference>
<evidence type="ECO:0000313" key="9">
    <source>
        <dbReference type="Proteomes" id="UP000254293"/>
    </source>
</evidence>
<feature type="transmembrane region" description="Helical" evidence="6">
    <location>
        <begin position="161"/>
        <end position="182"/>
    </location>
</feature>
<dbReference type="PANTHER" id="PTHR43124:SF4">
    <property type="entry name" value="SUGAR EFFLUX TRANSPORTER"/>
    <property type="match status" value="1"/>
</dbReference>
<name>A0A377QXF9_9NEIS</name>
<evidence type="ECO:0000256" key="6">
    <source>
        <dbReference type="SAM" id="Phobius"/>
    </source>
</evidence>
<evidence type="ECO:0000259" key="7">
    <source>
        <dbReference type="PROSITE" id="PS50850"/>
    </source>
</evidence>
<organism evidence="8 9">
    <name type="scientific">Kingella potus</name>
    <dbReference type="NCBI Taxonomy" id="265175"/>
    <lineage>
        <taxon>Bacteria</taxon>
        <taxon>Pseudomonadati</taxon>
        <taxon>Pseudomonadota</taxon>
        <taxon>Betaproteobacteria</taxon>
        <taxon>Neisseriales</taxon>
        <taxon>Neisseriaceae</taxon>
        <taxon>Kingella</taxon>
    </lineage>
</organism>
<evidence type="ECO:0000256" key="5">
    <source>
        <dbReference type="ARBA" id="ARBA00023136"/>
    </source>
</evidence>
<gene>
    <name evidence="8" type="primary">sotB</name>
    <name evidence="8" type="ORF">NCTC13336_00290</name>
</gene>
<dbReference type="EMBL" id="UGJJ01000001">
    <property type="protein sequence ID" value="STR00094.1"/>
    <property type="molecule type" value="Genomic_DNA"/>
</dbReference>
<keyword evidence="5 6" id="KW-0472">Membrane</keyword>
<feature type="transmembrane region" description="Helical" evidence="6">
    <location>
        <begin position="363"/>
        <end position="381"/>
    </location>
</feature>
<feature type="transmembrane region" description="Helical" evidence="6">
    <location>
        <begin position="101"/>
        <end position="124"/>
    </location>
</feature>
<keyword evidence="3 6" id="KW-0812">Transmembrane</keyword>
<dbReference type="OrthoDB" id="9788453at2"/>
<feature type="transmembrane region" description="Helical" evidence="6">
    <location>
        <begin position="136"/>
        <end position="155"/>
    </location>
</feature>
<dbReference type="InterPro" id="IPR020846">
    <property type="entry name" value="MFS_dom"/>
</dbReference>
<keyword evidence="2" id="KW-1003">Cell membrane</keyword>
<feature type="transmembrane region" description="Helical" evidence="6">
    <location>
        <begin position="241"/>
        <end position="261"/>
    </location>
</feature>
<feature type="domain" description="Major facilitator superfamily (MFS) profile" evidence="7">
    <location>
        <begin position="11"/>
        <end position="385"/>
    </location>
</feature>
<feature type="transmembrane region" description="Helical" evidence="6">
    <location>
        <begin position="338"/>
        <end position="357"/>
    </location>
</feature>
<evidence type="ECO:0000256" key="2">
    <source>
        <dbReference type="ARBA" id="ARBA00022475"/>
    </source>
</evidence>
<dbReference type="Gene3D" id="1.20.1250.20">
    <property type="entry name" value="MFS general substrate transporter like domains"/>
    <property type="match status" value="1"/>
</dbReference>
<accession>A0A377QXF9</accession>
<proteinExistence type="predicted"/>
<dbReference type="RefSeq" id="WP_115307417.1">
    <property type="nucleotide sequence ID" value="NZ_CP091516.1"/>
</dbReference>
<evidence type="ECO:0000256" key="3">
    <source>
        <dbReference type="ARBA" id="ARBA00022692"/>
    </source>
</evidence>